<keyword evidence="2 7" id="KW-0067">ATP-binding</keyword>
<evidence type="ECO:0000259" key="4">
    <source>
        <dbReference type="PROSITE" id="PS50966"/>
    </source>
</evidence>
<keyword evidence="2 7" id="KW-0547">Nucleotide-binding</keyword>
<evidence type="ECO:0000259" key="6">
    <source>
        <dbReference type="PROSITE" id="PS51194"/>
    </source>
</evidence>
<keyword evidence="1 7" id="KW-0378">Hydrolase</keyword>
<dbReference type="CDD" id="cd18793">
    <property type="entry name" value="SF2_C_SNF"/>
    <property type="match status" value="1"/>
</dbReference>
<feature type="domain" description="Helicase ATP-binding" evidence="5">
    <location>
        <begin position="567"/>
        <end position="725"/>
    </location>
</feature>
<keyword evidence="3" id="KW-0862">Zinc</keyword>
<sequence length="1013" mass="114877">MAASFTKEDLLAVFAEINAEPAPLPLSEQALKQLFSKGVYSRAQQMQRDEQVLWVKSNDDYSRIEAQVLDDDGITYDQHIQLQFVEHTQIEAHCSCQAKVRCKHVASALLQLKLQSHGEFAHQYQIDDWFCVLAQHDSEPAQSQQQVLLFELHPHQSELQLQAKMTPNTEAGLQSQGRALSEQQSHTQVTPKGLDEDDFRLFSWIRSQNLPGQSLLYGHWGARALVQLLARERLFFEKQRQPLLLGKPQQLQYQWLRHEGKAKLTCNIADFDADRVFNTAPPYYLDSSKNQILALHTHLSGSQIKQLARFPEVNEEDVSALSQRLDDELALSLSKGEKKKPKLGFTLRFMRTSPPYLIALEGQAPTQACLANLGLEPCKGPLQQEYQVVIADALQEQQWLFELEQEVQSLGGKVIALPRQRQQTSAVLTPHLVIDKLQGHRFLVRFELHHKQKVFILSAEQLANNANYSAHYCYLECDDQLCVITSEAAKQILSYLQRFASAKEKSICSIPRSLYAKLTEQAYWQLSVATSLAPLLQKPTLNSLQPVKLAPNVQLREYQQAGVNWLQLLSLQGLGAVLADDMGLGKTLQVIAYLSTLKPRVGRPHLILCPTSLIGNWCNEIKRFCPQLSVQVVAGNNRTIMLQQLAKYEVIITTYTLFKRDFAFYHGVEYHTLVLDEAQAIKNAQSQLSQRVKQLRGQFRLALSGTPFENNLLELKSVFDFAMPSLLGSDSQFKANFLDLEQAGKNALKEAVRPYLLRRAKADVLSELPSKTELVKQLDMLEDQAHVYQGYHSALHQKLSHLVSTQGIGKSKLQFLDALLKLRQICCHPGLVDPSYQGGSAKLQWLQTHLPQMLEQEHHVIIFSQFTSMLSLIGAQLQDMGIDYALLTGQTRDRQRQVDDFQQGRKQVFLISLKAGGSGLNLTQADTVIHFDPWWNPAVEHQATDRAYRMGQDRSVFVYKLILADSVEQQVQALAEKKRHLVDEFLNGSLLSDKKIDDNQLFEMLNLEKEEKV</sequence>
<reference evidence="7 8" key="1">
    <citation type="submission" date="2024-03" db="EMBL/GenBank/DDBJ databases">
        <title>Pseudoalteromonas qingdaonensis sp. nov., isolated from the intestines of marine benthic organisms.</title>
        <authorList>
            <person name="Lin X."/>
            <person name="Fang S."/>
            <person name="Hu X."/>
        </authorList>
    </citation>
    <scope>NUCLEOTIDE SEQUENCE [LARGE SCALE GENOMIC DNA]</scope>
    <source>
        <strain evidence="7 8">YIC-827</strain>
    </source>
</reference>
<dbReference type="Gene3D" id="3.40.50.300">
    <property type="entry name" value="P-loop containing nucleotide triphosphate hydrolases"/>
    <property type="match status" value="1"/>
</dbReference>
<protein>
    <submittedName>
        <fullName evidence="7">DEAD/DEAH box helicase</fullName>
        <ecNumber evidence="7">3.6.4.-</ecNumber>
    </submittedName>
</protein>
<dbReference type="InterPro" id="IPR014001">
    <property type="entry name" value="Helicase_ATP-bd"/>
</dbReference>
<keyword evidence="8" id="KW-1185">Reference proteome</keyword>
<dbReference type="PROSITE" id="PS51194">
    <property type="entry name" value="HELICASE_CTER"/>
    <property type="match status" value="1"/>
</dbReference>
<dbReference type="GO" id="GO:0004386">
    <property type="term" value="F:helicase activity"/>
    <property type="evidence" value="ECO:0007669"/>
    <property type="project" value="UniProtKB-KW"/>
</dbReference>
<feature type="domain" description="Helicase C-terminal" evidence="6">
    <location>
        <begin position="849"/>
        <end position="1002"/>
    </location>
</feature>
<dbReference type="SUPFAM" id="SSF52540">
    <property type="entry name" value="P-loop containing nucleoside triphosphate hydrolases"/>
    <property type="match status" value="2"/>
</dbReference>
<accession>A0ABU9N2E2</accession>
<dbReference type="PROSITE" id="PS50966">
    <property type="entry name" value="ZF_SWIM"/>
    <property type="match status" value="1"/>
</dbReference>
<gene>
    <name evidence="7" type="ORF">WCN91_13710</name>
</gene>
<dbReference type="EMBL" id="JBCGCU010000019">
    <property type="protein sequence ID" value="MEM0516458.1"/>
    <property type="molecule type" value="Genomic_DNA"/>
</dbReference>
<dbReference type="SMART" id="SM00490">
    <property type="entry name" value="HELICc"/>
    <property type="match status" value="1"/>
</dbReference>
<feature type="domain" description="SWIM-type" evidence="4">
    <location>
        <begin position="78"/>
        <end position="113"/>
    </location>
</feature>
<evidence type="ECO:0000256" key="1">
    <source>
        <dbReference type="ARBA" id="ARBA00022801"/>
    </source>
</evidence>
<dbReference type="Proteomes" id="UP001447008">
    <property type="component" value="Unassembled WGS sequence"/>
</dbReference>
<dbReference type="InterPro" id="IPR007527">
    <property type="entry name" value="Znf_SWIM"/>
</dbReference>
<dbReference type="InterPro" id="IPR027417">
    <property type="entry name" value="P-loop_NTPase"/>
</dbReference>
<keyword evidence="3" id="KW-0863">Zinc-finger</keyword>
<dbReference type="SMART" id="SM00487">
    <property type="entry name" value="DEXDc"/>
    <property type="match status" value="1"/>
</dbReference>
<dbReference type="GO" id="GO:0016787">
    <property type="term" value="F:hydrolase activity"/>
    <property type="evidence" value="ECO:0007669"/>
    <property type="project" value="UniProtKB-KW"/>
</dbReference>
<keyword evidence="3" id="KW-0479">Metal-binding</keyword>
<organism evidence="7 8">
    <name type="scientific">Pseudoalteromonas qingdaonensis</name>
    <dbReference type="NCBI Taxonomy" id="3131913"/>
    <lineage>
        <taxon>Bacteria</taxon>
        <taxon>Pseudomonadati</taxon>
        <taxon>Pseudomonadota</taxon>
        <taxon>Gammaproteobacteria</taxon>
        <taxon>Alteromonadales</taxon>
        <taxon>Pseudoalteromonadaceae</taxon>
        <taxon>Pseudoalteromonas</taxon>
    </lineage>
</organism>
<keyword evidence="2 7" id="KW-0347">Helicase</keyword>
<name>A0ABU9N2E2_9GAMM</name>
<dbReference type="InterPro" id="IPR038718">
    <property type="entry name" value="SNF2-like_sf"/>
</dbReference>
<dbReference type="InterPro" id="IPR049730">
    <property type="entry name" value="SNF2/RAD54-like_C"/>
</dbReference>
<dbReference type="Pfam" id="PF00176">
    <property type="entry name" value="SNF2-rel_dom"/>
    <property type="match status" value="1"/>
</dbReference>
<evidence type="ECO:0000256" key="2">
    <source>
        <dbReference type="ARBA" id="ARBA00022806"/>
    </source>
</evidence>
<dbReference type="PROSITE" id="PS51192">
    <property type="entry name" value="HELICASE_ATP_BIND_1"/>
    <property type="match status" value="1"/>
</dbReference>
<comment type="caution">
    <text evidence="7">The sequence shown here is derived from an EMBL/GenBank/DDBJ whole genome shotgun (WGS) entry which is preliminary data.</text>
</comment>
<proteinExistence type="predicted"/>
<dbReference type="EC" id="3.6.4.-" evidence="7"/>
<dbReference type="Pfam" id="PF00271">
    <property type="entry name" value="Helicase_C"/>
    <property type="match status" value="1"/>
</dbReference>
<dbReference type="InterPro" id="IPR000330">
    <property type="entry name" value="SNF2_N"/>
</dbReference>
<evidence type="ECO:0000313" key="8">
    <source>
        <dbReference type="Proteomes" id="UP001447008"/>
    </source>
</evidence>
<evidence type="ECO:0000313" key="7">
    <source>
        <dbReference type="EMBL" id="MEM0516458.1"/>
    </source>
</evidence>
<evidence type="ECO:0000259" key="5">
    <source>
        <dbReference type="PROSITE" id="PS51192"/>
    </source>
</evidence>
<dbReference type="RefSeq" id="WP_342679945.1">
    <property type="nucleotide sequence ID" value="NZ_JBCGCU010000019.1"/>
</dbReference>
<dbReference type="Gene3D" id="3.40.50.10810">
    <property type="entry name" value="Tandem AAA-ATPase domain"/>
    <property type="match status" value="1"/>
</dbReference>
<dbReference type="PANTHER" id="PTHR10799">
    <property type="entry name" value="SNF2/RAD54 HELICASE FAMILY"/>
    <property type="match status" value="1"/>
</dbReference>
<evidence type="ECO:0000256" key="3">
    <source>
        <dbReference type="PROSITE-ProRule" id="PRU00325"/>
    </source>
</evidence>
<dbReference type="InterPro" id="IPR001650">
    <property type="entry name" value="Helicase_C-like"/>
</dbReference>